<gene>
    <name evidence="5" type="ORF">DL347_32470</name>
</gene>
<dbReference type="Proteomes" id="UP000255541">
    <property type="component" value="Unassembled WGS sequence"/>
</dbReference>
<sequence length="196" mass="21732">IEARLLEHAWVRETAVLAVDGKYLVGYLVLQNAGDDWRDVLSAHLAHQLPDYMVPAQWVLLEQMPLSPNGKLDRKALPKADASLHARAYVAPQSELEQQIAVIWAEVLEVPRVGLNDNFFELGGHSLLATQVVVRLREQLHAEFDVKSIFTTPTLADFSAYVAGQQTNNSPVQDALAKSLEALKRLSAEDLDKLTS</sequence>
<dbReference type="GO" id="GO:0005829">
    <property type="term" value="C:cytosol"/>
    <property type="evidence" value="ECO:0007669"/>
    <property type="project" value="TreeGrafter"/>
</dbReference>
<keyword evidence="3" id="KW-0597">Phosphoprotein</keyword>
<evidence type="ECO:0000313" key="5">
    <source>
        <dbReference type="EMBL" id="RDS86956.1"/>
    </source>
</evidence>
<dbReference type="InterPro" id="IPR025110">
    <property type="entry name" value="AMP-bd_C"/>
</dbReference>
<feature type="domain" description="Carrier" evidence="4">
    <location>
        <begin position="91"/>
        <end position="166"/>
    </location>
</feature>
<dbReference type="AlphaFoldDB" id="A0A7Z6MQM7"/>
<evidence type="ECO:0000259" key="4">
    <source>
        <dbReference type="PROSITE" id="PS50075"/>
    </source>
</evidence>
<keyword evidence="2" id="KW-0596">Phosphopantetheine</keyword>
<dbReference type="SUPFAM" id="SSF56801">
    <property type="entry name" value="Acetyl-CoA synthetase-like"/>
    <property type="match status" value="1"/>
</dbReference>
<dbReference type="Gene3D" id="3.30.300.30">
    <property type="match status" value="1"/>
</dbReference>
<dbReference type="PANTHER" id="PTHR45527">
    <property type="entry name" value="NONRIBOSOMAL PEPTIDE SYNTHETASE"/>
    <property type="match status" value="1"/>
</dbReference>
<dbReference type="GO" id="GO:0009239">
    <property type="term" value="P:enterobactin biosynthetic process"/>
    <property type="evidence" value="ECO:0007669"/>
    <property type="project" value="TreeGrafter"/>
</dbReference>
<comment type="caution">
    <text evidence="5">The sequence shown here is derived from an EMBL/GenBank/DDBJ whole genome shotgun (WGS) entry which is preliminary data.</text>
</comment>
<dbReference type="InterPro" id="IPR009081">
    <property type="entry name" value="PP-bd_ACP"/>
</dbReference>
<dbReference type="RefSeq" id="WP_227451636.1">
    <property type="nucleotide sequence ID" value="NZ_QRBA01000036.1"/>
</dbReference>
<dbReference type="GO" id="GO:0031177">
    <property type="term" value="F:phosphopantetheine binding"/>
    <property type="evidence" value="ECO:0007669"/>
    <property type="project" value="InterPro"/>
</dbReference>
<dbReference type="InterPro" id="IPR006162">
    <property type="entry name" value="Ppantetheine_attach_site"/>
</dbReference>
<evidence type="ECO:0000256" key="1">
    <source>
        <dbReference type="ARBA" id="ARBA00001957"/>
    </source>
</evidence>
<evidence type="ECO:0000256" key="3">
    <source>
        <dbReference type="ARBA" id="ARBA00022553"/>
    </source>
</evidence>
<feature type="non-terminal residue" evidence="5">
    <location>
        <position position="1"/>
    </location>
</feature>
<dbReference type="GO" id="GO:0047527">
    <property type="term" value="F:2,3-dihydroxybenzoate-serine ligase activity"/>
    <property type="evidence" value="ECO:0007669"/>
    <property type="project" value="TreeGrafter"/>
</dbReference>
<dbReference type="GO" id="GO:0009366">
    <property type="term" value="C:enterobactin synthetase complex"/>
    <property type="evidence" value="ECO:0007669"/>
    <property type="project" value="TreeGrafter"/>
</dbReference>
<dbReference type="Pfam" id="PF00550">
    <property type="entry name" value="PP-binding"/>
    <property type="match status" value="1"/>
</dbReference>
<dbReference type="SUPFAM" id="SSF47336">
    <property type="entry name" value="ACP-like"/>
    <property type="match status" value="1"/>
</dbReference>
<dbReference type="Pfam" id="PF13193">
    <property type="entry name" value="AMP-binding_C"/>
    <property type="match status" value="1"/>
</dbReference>
<dbReference type="Gene3D" id="1.10.1200.10">
    <property type="entry name" value="ACP-like"/>
    <property type="match status" value="1"/>
</dbReference>
<comment type="cofactor">
    <cofactor evidence="1">
        <name>pantetheine 4'-phosphate</name>
        <dbReference type="ChEBI" id="CHEBI:47942"/>
    </cofactor>
</comment>
<dbReference type="InterPro" id="IPR045851">
    <property type="entry name" value="AMP-bd_C_sf"/>
</dbReference>
<dbReference type="PROSITE" id="PS50075">
    <property type="entry name" value="CARRIER"/>
    <property type="match status" value="1"/>
</dbReference>
<dbReference type="PROSITE" id="PS00012">
    <property type="entry name" value="PHOSPHOPANTETHEINE"/>
    <property type="match status" value="1"/>
</dbReference>
<evidence type="ECO:0000313" key="6">
    <source>
        <dbReference type="Proteomes" id="UP000255541"/>
    </source>
</evidence>
<dbReference type="PANTHER" id="PTHR45527:SF1">
    <property type="entry name" value="FATTY ACID SYNTHASE"/>
    <property type="match status" value="1"/>
</dbReference>
<dbReference type="InterPro" id="IPR036736">
    <property type="entry name" value="ACP-like_sf"/>
</dbReference>
<name>A0A7Z6MQM7_PSEFL</name>
<dbReference type="SMART" id="SM00823">
    <property type="entry name" value="PKS_PP"/>
    <property type="match status" value="1"/>
</dbReference>
<dbReference type="InterPro" id="IPR020806">
    <property type="entry name" value="PKS_PP-bd"/>
</dbReference>
<evidence type="ECO:0000256" key="2">
    <source>
        <dbReference type="ARBA" id="ARBA00022450"/>
    </source>
</evidence>
<protein>
    <submittedName>
        <fullName evidence="5">Non-ribosomal peptide synthetase</fullName>
    </submittedName>
</protein>
<reference evidence="5 6" key="1">
    <citation type="submission" date="2018-07" db="EMBL/GenBank/DDBJ databases">
        <title>Draft Genome Sequence of Pseudomonas fluorescens AHK-1 associated with canker disease of kiwifruit.</title>
        <authorList>
            <person name="Wu Z."/>
        </authorList>
    </citation>
    <scope>NUCLEOTIDE SEQUENCE [LARGE SCALE GENOMIC DNA]</scope>
    <source>
        <strain evidence="5 6">AHK-1</strain>
    </source>
</reference>
<dbReference type="GO" id="GO:0043041">
    <property type="term" value="P:amino acid activation for nonribosomal peptide biosynthetic process"/>
    <property type="evidence" value="ECO:0007669"/>
    <property type="project" value="TreeGrafter"/>
</dbReference>
<proteinExistence type="predicted"/>
<dbReference type="EMBL" id="QRBA01000036">
    <property type="protein sequence ID" value="RDS86956.1"/>
    <property type="molecule type" value="Genomic_DNA"/>
</dbReference>
<accession>A0A7Z6MQM7</accession>
<dbReference type="FunFam" id="1.10.1200.10:FF:000005">
    <property type="entry name" value="Nonribosomal peptide synthetase 1"/>
    <property type="match status" value="1"/>
</dbReference>
<organism evidence="5 6">
    <name type="scientific">Pseudomonas fluorescens</name>
    <dbReference type="NCBI Taxonomy" id="294"/>
    <lineage>
        <taxon>Bacteria</taxon>
        <taxon>Pseudomonadati</taxon>
        <taxon>Pseudomonadota</taxon>
        <taxon>Gammaproteobacteria</taxon>
        <taxon>Pseudomonadales</taxon>
        <taxon>Pseudomonadaceae</taxon>
        <taxon>Pseudomonas</taxon>
    </lineage>
</organism>